<comment type="subcellular location">
    <subcellularLocation>
        <location evidence="1">Nucleus</location>
    </subcellularLocation>
</comment>
<evidence type="ECO:0000313" key="7">
    <source>
        <dbReference type="Proteomes" id="UP000289340"/>
    </source>
</evidence>
<organism evidence="6 7">
    <name type="scientific">Glycine soja</name>
    <name type="common">Wild soybean</name>
    <dbReference type="NCBI Taxonomy" id="3848"/>
    <lineage>
        <taxon>Eukaryota</taxon>
        <taxon>Viridiplantae</taxon>
        <taxon>Streptophyta</taxon>
        <taxon>Embryophyta</taxon>
        <taxon>Tracheophyta</taxon>
        <taxon>Spermatophyta</taxon>
        <taxon>Magnoliopsida</taxon>
        <taxon>eudicotyledons</taxon>
        <taxon>Gunneridae</taxon>
        <taxon>Pentapetalae</taxon>
        <taxon>rosids</taxon>
        <taxon>fabids</taxon>
        <taxon>Fabales</taxon>
        <taxon>Fabaceae</taxon>
        <taxon>Papilionoideae</taxon>
        <taxon>50 kb inversion clade</taxon>
        <taxon>NPAAA clade</taxon>
        <taxon>indigoferoid/millettioid clade</taxon>
        <taxon>Phaseoleae</taxon>
        <taxon>Glycine</taxon>
        <taxon>Glycine subgen. Soja</taxon>
    </lineage>
</organism>
<dbReference type="AlphaFoldDB" id="A0A445IHG6"/>
<reference evidence="6 7" key="1">
    <citation type="submission" date="2018-09" db="EMBL/GenBank/DDBJ databases">
        <title>A high-quality reference genome of wild soybean provides a powerful tool to mine soybean genomes.</title>
        <authorList>
            <person name="Xie M."/>
            <person name="Chung C.Y.L."/>
            <person name="Li M.-W."/>
            <person name="Wong F.-L."/>
            <person name="Chan T.-F."/>
            <person name="Lam H.-M."/>
        </authorList>
    </citation>
    <scope>NUCLEOTIDE SEQUENCE [LARGE SCALE GENOMIC DNA]</scope>
    <source>
        <strain evidence="7">cv. W05</strain>
        <tissue evidence="6">Hypocotyl of etiolated seedlings</tissue>
    </source>
</reference>
<sequence>MMKVGFEVVHANYNSNMIRPHMHETWDDHYSNNITTSLPFSSPTTPSNPYPKPATENNHCLNMGQNNELCDWMEEQVSDFTKHLVEDFPETTTTSDNLLSNNPTRVNIASHHNLNVPSLLSPKFSQRKPSCLFRPQFESFTNNDPPNFNLHIQTNTSTLDQSQHNVVYDQGLSLITLLMECAVAISVDNLGEAHRMLLELTQVSSPYKASCAERVVAYFAKAMTSRVMNSWLGVCSPLVDHKSINSSFQVFNNISPFIKFAHFTSNQAILEAVSHCDSIHIIDLDIMQGLQWPAFFHILATRMEGKPQVTMTGFGASMELLVETGKQLTNFARRLGMSLKFLPIATKIGEVIDVSTLHVKPGEAVAVHWLQHSLYDATGPDWKTLRLLEELEPRIITLVEQDVNHGGGGSFLDRFVASLHYYSTLFDSLGAYLHNDDENRHRVEHGLLSREINNVLGIGGPKRSEDKFRQWRNELARHCFVKQVPMSANSMAQAQLILNMFSPAYGYSLAQVEGTLRLGWKDTSLYTASAWTCSNSS</sequence>
<name>A0A445IHG6_GLYSO</name>
<evidence type="ECO:0000256" key="3">
    <source>
        <dbReference type="ARBA" id="ARBA00023163"/>
    </source>
</evidence>
<dbReference type="PANTHER" id="PTHR31636">
    <property type="entry name" value="OSJNBA0084A10.13 PROTEIN-RELATED"/>
    <property type="match status" value="1"/>
</dbReference>
<evidence type="ECO:0000256" key="4">
    <source>
        <dbReference type="ARBA" id="ARBA00023242"/>
    </source>
</evidence>
<feature type="region of interest" description="SAW" evidence="5">
    <location>
        <begin position="457"/>
        <end position="532"/>
    </location>
</feature>
<comment type="caution">
    <text evidence="6">The sequence shown here is derived from an EMBL/GenBank/DDBJ whole genome shotgun (WGS) entry which is preliminary data.</text>
</comment>
<evidence type="ECO:0000256" key="5">
    <source>
        <dbReference type="PROSITE-ProRule" id="PRU01191"/>
    </source>
</evidence>
<comment type="caution">
    <text evidence="5">Lacks conserved residue(s) required for the propagation of feature annotation.</text>
</comment>
<accession>A0A445IHG6</accession>
<evidence type="ECO:0000256" key="2">
    <source>
        <dbReference type="ARBA" id="ARBA00023015"/>
    </source>
</evidence>
<dbReference type="EMBL" id="QZWG01000010">
    <property type="protein sequence ID" value="RZB85560.1"/>
    <property type="molecule type" value="Genomic_DNA"/>
</dbReference>
<gene>
    <name evidence="6" type="ORF">D0Y65_025931</name>
</gene>
<dbReference type="GO" id="GO:0005634">
    <property type="term" value="C:nucleus"/>
    <property type="evidence" value="ECO:0007669"/>
    <property type="project" value="UniProtKB-SubCell"/>
</dbReference>
<dbReference type="Gramene" id="XM_028327869.1">
    <property type="protein sequence ID" value="XP_028183670.1"/>
    <property type="gene ID" value="LOC114370509"/>
</dbReference>
<keyword evidence="7" id="KW-1185">Reference proteome</keyword>
<dbReference type="InterPro" id="IPR005202">
    <property type="entry name" value="TF_GRAS"/>
</dbReference>
<evidence type="ECO:0000313" key="6">
    <source>
        <dbReference type="EMBL" id="RZB85560.1"/>
    </source>
</evidence>
<dbReference type="SMR" id="A0A445IHG6"/>
<feature type="region of interest" description="VHIID" evidence="5">
    <location>
        <begin position="248"/>
        <end position="313"/>
    </location>
</feature>
<proteinExistence type="inferred from homology"/>
<feature type="short sequence motif" description="VHIID" evidence="5">
    <location>
        <begin position="279"/>
        <end position="283"/>
    </location>
</feature>
<dbReference type="PROSITE" id="PS50985">
    <property type="entry name" value="GRAS"/>
    <property type="match status" value="1"/>
</dbReference>
<keyword evidence="4" id="KW-0539">Nucleus</keyword>
<comment type="similarity">
    <text evidence="5">Belongs to the GRAS family.</text>
</comment>
<evidence type="ECO:0000256" key="1">
    <source>
        <dbReference type="ARBA" id="ARBA00004123"/>
    </source>
</evidence>
<dbReference type="Pfam" id="PF03514">
    <property type="entry name" value="GRAS"/>
    <property type="match status" value="1"/>
</dbReference>
<protein>
    <submittedName>
        <fullName evidence="6">Protein SCARECROW</fullName>
    </submittedName>
</protein>
<keyword evidence="2" id="KW-0805">Transcription regulation</keyword>
<dbReference type="Proteomes" id="UP000289340">
    <property type="component" value="Chromosome 10"/>
</dbReference>
<keyword evidence="3" id="KW-0804">Transcription</keyword>
<feature type="region of interest" description="Leucine repeat II (LRII)" evidence="5">
    <location>
        <begin position="323"/>
        <end position="355"/>
    </location>
</feature>